<sequence length="82" mass="9484">MECFKIEVEPKFGHEYNYAYDAEGPVVSQKQRLLYDLRKLLIKLSPGDPCMKHVVKQAKIKVDQVQVVKRKESDARFTSSTP</sequence>
<protein>
    <submittedName>
        <fullName evidence="1">Uncharacterized protein</fullName>
    </submittedName>
</protein>
<accession>A0A0L0F867</accession>
<dbReference type="GeneID" id="25915643"/>
<name>A0A0L0F867_9EUKA</name>
<proteinExistence type="predicted"/>
<organism evidence="1 2">
    <name type="scientific">Sphaeroforma arctica JP610</name>
    <dbReference type="NCBI Taxonomy" id="667725"/>
    <lineage>
        <taxon>Eukaryota</taxon>
        <taxon>Ichthyosporea</taxon>
        <taxon>Ichthyophonida</taxon>
        <taxon>Sphaeroforma</taxon>
    </lineage>
</organism>
<dbReference type="Proteomes" id="UP000054560">
    <property type="component" value="Unassembled WGS sequence"/>
</dbReference>
<dbReference type="AlphaFoldDB" id="A0A0L0F867"/>
<evidence type="ECO:0000313" key="2">
    <source>
        <dbReference type="Proteomes" id="UP000054560"/>
    </source>
</evidence>
<gene>
    <name evidence="1" type="ORF">SARC_15139</name>
</gene>
<keyword evidence="2" id="KW-1185">Reference proteome</keyword>
<reference evidence="1 2" key="1">
    <citation type="submission" date="2011-02" db="EMBL/GenBank/DDBJ databases">
        <title>The Genome Sequence of Sphaeroforma arctica JP610.</title>
        <authorList>
            <consortium name="The Broad Institute Genome Sequencing Platform"/>
            <person name="Russ C."/>
            <person name="Cuomo C."/>
            <person name="Young S.K."/>
            <person name="Zeng Q."/>
            <person name="Gargeya S."/>
            <person name="Alvarado L."/>
            <person name="Berlin A."/>
            <person name="Chapman S.B."/>
            <person name="Chen Z."/>
            <person name="Freedman E."/>
            <person name="Gellesch M."/>
            <person name="Goldberg J."/>
            <person name="Griggs A."/>
            <person name="Gujja S."/>
            <person name="Heilman E."/>
            <person name="Heiman D."/>
            <person name="Howarth C."/>
            <person name="Mehta T."/>
            <person name="Neiman D."/>
            <person name="Pearson M."/>
            <person name="Roberts A."/>
            <person name="Saif S."/>
            <person name="Shea T."/>
            <person name="Shenoy N."/>
            <person name="Sisk P."/>
            <person name="Stolte C."/>
            <person name="Sykes S."/>
            <person name="White J."/>
            <person name="Yandava C."/>
            <person name="Burger G."/>
            <person name="Gray M.W."/>
            <person name="Holland P.W.H."/>
            <person name="King N."/>
            <person name="Lang F.B.F."/>
            <person name="Roger A.J."/>
            <person name="Ruiz-Trillo I."/>
            <person name="Haas B."/>
            <person name="Nusbaum C."/>
            <person name="Birren B."/>
        </authorList>
    </citation>
    <scope>NUCLEOTIDE SEQUENCE [LARGE SCALE GENOMIC DNA]</scope>
    <source>
        <strain evidence="1 2">JP610</strain>
    </source>
</reference>
<dbReference type="RefSeq" id="XP_014146210.1">
    <property type="nucleotide sequence ID" value="XM_014290735.1"/>
</dbReference>
<dbReference type="EMBL" id="KQ247270">
    <property type="protein sequence ID" value="KNC72308.1"/>
    <property type="molecule type" value="Genomic_DNA"/>
</dbReference>
<evidence type="ECO:0000313" key="1">
    <source>
        <dbReference type="EMBL" id="KNC72308.1"/>
    </source>
</evidence>
<feature type="non-terminal residue" evidence="1">
    <location>
        <position position="82"/>
    </location>
</feature>